<proteinExistence type="predicted"/>
<accession>A0A061AUT0</accession>
<dbReference type="EMBL" id="LK052941">
    <property type="protein sequence ID" value="CDR41345.1"/>
    <property type="molecule type" value="Genomic_DNA"/>
</dbReference>
<dbReference type="AlphaFoldDB" id="A0A061AUT0"/>
<reference evidence="2" key="1">
    <citation type="journal article" date="2014" name="Genome Announc.">
        <title>Draft genome sequence of Rhodosporidium toruloides CECT1137, an oleaginous yeast of biotechnological interest.</title>
        <authorList>
            <person name="Morin N."/>
            <person name="Calcas X."/>
            <person name="Devillers H."/>
            <person name="Durrens P."/>
            <person name="Sherman D.J."/>
            <person name="Nicaud J.-M."/>
            <person name="Neuveglise C."/>
        </authorList>
    </citation>
    <scope>NUCLEOTIDE SEQUENCE</scope>
    <source>
        <strain evidence="2">CECT1137</strain>
    </source>
</reference>
<sequence length="112" mass="12453">MTRRGGSTWQRRAPRRTPTPSRSPWISSNHTTPRFPPPLLPAPRLKTKSQSTTPTPAAAPRTSSSRASSSRRASRSWGVRAVARDVGSSMRWWKSERECVVGSERLEGPGSW</sequence>
<feature type="compositionally biased region" description="Low complexity" evidence="1">
    <location>
        <begin position="51"/>
        <end position="71"/>
    </location>
</feature>
<evidence type="ECO:0000313" key="2">
    <source>
        <dbReference type="EMBL" id="CDR41345.1"/>
    </source>
</evidence>
<protein>
    <submittedName>
        <fullName evidence="2">RHTO0S06e00958g1_1</fullName>
    </submittedName>
</protein>
<feature type="compositionally biased region" description="Polar residues" evidence="1">
    <location>
        <begin position="1"/>
        <end position="10"/>
    </location>
</feature>
<gene>
    <name evidence="2" type="ORF">RHTO0S_06e00958g</name>
</gene>
<evidence type="ECO:0000256" key="1">
    <source>
        <dbReference type="SAM" id="MobiDB-lite"/>
    </source>
</evidence>
<organism evidence="2">
    <name type="scientific">Rhodotorula toruloides</name>
    <name type="common">Yeast</name>
    <name type="synonym">Rhodosporidium toruloides</name>
    <dbReference type="NCBI Taxonomy" id="5286"/>
    <lineage>
        <taxon>Eukaryota</taxon>
        <taxon>Fungi</taxon>
        <taxon>Dikarya</taxon>
        <taxon>Basidiomycota</taxon>
        <taxon>Pucciniomycotina</taxon>
        <taxon>Microbotryomycetes</taxon>
        <taxon>Sporidiobolales</taxon>
        <taxon>Sporidiobolaceae</taxon>
        <taxon>Rhodotorula</taxon>
    </lineage>
</organism>
<feature type="region of interest" description="Disordered" evidence="1">
    <location>
        <begin position="1"/>
        <end position="79"/>
    </location>
</feature>
<name>A0A061AUT0_RHOTO</name>